<name>A0A6J5N6E9_9CAUD</name>
<reference evidence="1" key="1">
    <citation type="submission" date="2020-04" db="EMBL/GenBank/DDBJ databases">
        <authorList>
            <person name="Chiriac C."/>
            <person name="Salcher M."/>
            <person name="Ghai R."/>
            <person name="Kavagutti S V."/>
        </authorList>
    </citation>
    <scope>NUCLEOTIDE SEQUENCE</scope>
</reference>
<proteinExistence type="predicted"/>
<evidence type="ECO:0000313" key="1">
    <source>
        <dbReference type="EMBL" id="CAB4154493.1"/>
    </source>
</evidence>
<dbReference type="EMBL" id="LR796618">
    <property type="protein sequence ID" value="CAB4154493.1"/>
    <property type="molecule type" value="Genomic_DNA"/>
</dbReference>
<organism evidence="1">
    <name type="scientific">uncultured Caudovirales phage</name>
    <dbReference type="NCBI Taxonomy" id="2100421"/>
    <lineage>
        <taxon>Viruses</taxon>
        <taxon>Duplodnaviria</taxon>
        <taxon>Heunggongvirae</taxon>
        <taxon>Uroviricota</taxon>
        <taxon>Caudoviricetes</taxon>
        <taxon>Peduoviridae</taxon>
        <taxon>Maltschvirus</taxon>
        <taxon>Maltschvirus maltsch</taxon>
    </lineage>
</organism>
<sequence>MNISQIKGIFQTIPTFSSSTISSFRSGKSYEYPNEGAEIYPLLFLEEDFLITVTLPNQENWNIALLVLDQCDDSKSKAFKDNIRDSLLEEARNVVSYYIQQLGINYTSTVIDISYLSLLDYEQDNCQGWRIEITMKTPRGGKPDNNPNCVIYA</sequence>
<protein>
    <submittedName>
        <fullName evidence="1">Uncharacterized protein</fullName>
    </submittedName>
</protein>
<gene>
    <name evidence="1" type="ORF">UFOVP648_10</name>
</gene>
<accession>A0A6J5N6E9</accession>